<accession>A0A1Y2HC62</accession>
<evidence type="ECO:0000313" key="2">
    <source>
        <dbReference type="Proteomes" id="UP000193411"/>
    </source>
</evidence>
<comment type="caution">
    <text evidence="1">The sequence shown here is derived from an EMBL/GenBank/DDBJ whole genome shotgun (WGS) entry which is preliminary data.</text>
</comment>
<organism evidence="1 2">
    <name type="scientific">Catenaria anguillulae PL171</name>
    <dbReference type="NCBI Taxonomy" id="765915"/>
    <lineage>
        <taxon>Eukaryota</taxon>
        <taxon>Fungi</taxon>
        <taxon>Fungi incertae sedis</taxon>
        <taxon>Blastocladiomycota</taxon>
        <taxon>Blastocladiomycetes</taxon>
        <taxon>Blastocladiales</taxon>
        <taxon>Catenariaceae</taxon>
        <taxon>Catenaria</taxon>
    </lineage>
</organism>
<protein>
    <submittedName>
        <fullName evidence="1">Uncharacterized protein</fullName>
    </submittedName>
</protein>
<dbReference type="Proteomes" id="UP000193411">
    <property type="component" value="Unassembled WGS sequence"/>
</dbReference>
<name>A0A1Y2HC62_9FUNG</name>
<keyword evidence="2" id="KW-1185">Reference proteome</keyword>
<dbReference type="EMBL" id="MCFL01000077">
    <property type="protein sequence ID" value="ORZ30652.1"/>
    <property type="molecule type" value="Genomic_DNA"/>
</dbReference>
<gene>
    <name evidence="1" type="ORF">BCR44DRAFT_1291049</name>
</gene>
<dbReference type="AlphaFoldDB" id="A0A1Y2HC62"/>
<evidence type="ECO:0000313" key="1">
    <source>
        <dbReference type="EMBL" id="ORZ30652.1"/>
    </source>
</evidence>
<reference evidence="1 2" key="1">
    <citation type="submission" date="2016-07" db="EMBL/GenBank/DDBJ databases">
        <title>Pervasive Adenine N6-methylation of Active Genes in Fungi.</title>
        <authorList>
            <consortium name="DOE Joint Genome Institute"/>
            <person name="Mondo S.J."/>
            <person name="Dannebaum R.O."/>
            <person name="Kuo R.C."/>
            <person name="Labutti K."/>
            <person name="Haridas S."/>
            <person name="Kuo A."/>
            <person name="Salamov A."/>
            <person name="Ahrendt S.R."/>
            <person name="Lipzen A."/>
            <person name="Sullivan W."/>
            <person name="Andreopoulos W.B."/>
            <person name="Clum A."/>
            <person name="Lindquist E."/>
            <person name="Daum C."/>
            <person name="Ramamoorthy G.K."/>
            <person name="Gryganskyi A."/>
            <person name="Culley D."/>
            <person name="Magnuson J.K."/>
            <person name="James T.Y."/>
            <person name="O'Malley M.A."/>
            <person name="Stajich J.E."/>
            <person name="Spatafora J.W."/>
            <person name="Visel A."/>
            <person name="Grigoriev I.V."/>
        </authorList>
    </citation>
    <scope>NUCLEOTIDE SEQUENCE [LARGE SCALE GENOMIC DNA]</scope>
    <source>
        <strain evidence="1 2">PL171</strain>
    </source>
</reference>
<sequence length="209" mass="22737">MADRPLQSDTVRSWINRIISAVRVVPDGQAQALGKTHVYAVLQAYLPRDVRASMVDEIFDTMVTVSMFAAPVLAHRFGPSVPAALAETLPQPFALFPAQDASGDDETRVNLPVGNGTATLVMVATAAPCSHHHRQATCRHDRHGQGTRVVACQGTQSGTRCPALPARCARTRTLRAALLKKRPCLSPLVCWRACTSQAWTLRVAWENHP</sequence>
<proteinExistence type="predicted"/>